<keyword evidence="2" id="KW-0732">Signal</keyword>
<evidence type="ECO:0000313" key="3">
    <source>
        <dbReference type="EMBL" id="EHH12690.1"/>
    </source>
</evidence>
<protein>
    <submittedName>
        <fullName evidence="3">Uncharacterized protein</fullName>
    </submittedName>
</protein>
<evidence type="ECO:0000313" key="4">
    <source>
        <dbReference type="Proteomes" id="UP000002949"/>
    </source>
</evidence>
<dbReference type="PATRIC" id="fig|1082933.3.peg.1490"/>
<dbReference type="KEGG" id="mamo:A6B35_08440"/>
<reference evidence="3 4" key="1">
    <citation type="journal article" date="2012" name="J. Bacteriol.">
        <title>Draft Genome Sequence of Plant Growth-Promoting Rhizobium Mesorhizobium amorphae, Isolated from Zinc-Lead Mine Tailings.</title>
        <authorList>
            <person name="Hao X."/>
            <person name="Lin Y."/>
            <person name="Johnstone L."/>
            <person name="Baltrus D.A."/>
            <person name="Miller S.J."/>
            <person name="Wei G."/>
            <person name="Rensing C."/>
        </authorList>
    </citation>
    <scope>NUCLEOTIDE SEQUENCE [LARGE SCALE GENOMIC DNA]</scope>
    <source>
        <strain evidence="3 4">CCNWGS0123</strain>
    </source>
</reference>
<organism evidence="3 4">
    <name type="scientific">Mesorhizobium amorphae CCNWGS0123</name>
    <dbReference type="NCBI Taxonomy" id="1082933"/>
    <lineage>
        <taxon>Bacteria</taxon>
        <taxon>Pseudomonadati</taxon>
        <taxon>Pseudomonadota</taxon>
        <taxon>Alphaproteobacteria</taxon>
        <taxon>Hyphomicrobiales</taxon>
        <taxon>Phyllobacteriaceae</taxon>
        <taxon>Mesorhizobium</taxon>
    </lineage>
</organism>
<name>G6Y6K0_9HYPH</name>
<dbReference type="AlphaFoldDB" id="G6Y6K0"/>
<keyword evidence="4" id="KW-1185">Reference proteome</keyword>
<dbReference type="EMBL" id="AGSN01000071">
    <property type="protein sequence ID" value="EHH12690.1"/>
    <property type="molecule type" value="Genomic_DNA"/>
</dbReference>
<feature type="signal peptide" evidence="2">
    <location>
        <begin position="1"/>
        <end position="21"/>
    </location>
</feature>
<sequence>MFVVFRVLGLAALSAFGTTHADGSTIVPMGVVYSNRTEETEEARVCEIILDVSNPPSRELVKFITLGGYTKADGAVLAGFLMGVADIVAVERADIVQITDATFNAATFSSLGQLNYETYDDGTVMATTENAEFAAPFINAVLAGNYELGFSRLESGAGMRTYKILPAPSEAVASNFIRCMDDLAMESQQVRSSVSTKRSPLPAGNGNRPGITMDQGGRPIVHPGQGRTWATHK</sequence>
<gene>
    <name evidence="3" type="ORF">MEA186_07824</name>
</gene>
<evidence type="ECO:0000256" key="1">
    <source>
        <dbReference type="SAM" id="MobiDB-lite"/>
    </source>
</evidence>
<evidence type="ECO:0000256" key="2">
    <source>
        <dbReference type="SAM" id="SignalP"/>
    </source>
</evidence>
<dbReference type="OrthoDB" id="8076437at2"/>
<feature type="chain" id="PRO_5003489848" evidence="2">
    <location>
        <begin position="22"/>
        <end position="233"/>
    </location>
</feature>
<accession>G6Y6K0</accession>
<feature type="compositionally biased region" description="Polar residues" evidence="1">
    <location>
        <begin position="188"/>
        <end position="198"/>
    </location>
</feature>
<dbReference type="RefSeq" id="WP_006201018.1">
    <property type="nucleotide sequence ID" value="NZ_AGSN01000071.1"/>
</dbReference>
<proteinExistence type="predicted"/>
<dbReference type="Proteomes" id="UP000002949">
    <property type="component" value="Unassembled WGS sequence"/>
</dbReference>
<feature type="region of interest" description="Disordered" evidence="1">
    <location>
        <begin position="188"/>
        <end position="233"/>
    </location>
</feature>